<dbReference type="InterPro" id="IPR008139">
    <property type="entry name" value="SaposinB_dom"/>
</dbReference>
<dbReference type="InterPro" id="IPR007856">
    <property type="entry name" value="SapB_1"/>
</dbReference>
<name>A0A8S4AEC6_9TELE</name>
<evidence type="ECO:0000256" key="1">
    <source>
        <dbReference type="ARBA" id="ARBA00023157"/>
    </source>
</evidence>
<proteinExistence type="predicted"/>
<dbReference type="Proteomes" id="UP000677803">
    <property type="component" value="Unassembled WGS sequence"/>
</dbReference>
<keyword evidence="1" id="KW-1015">Disulfide bond</keyword>
<dbReference type="InterPro" id="IPR038847">
    <property type="entry name" value="Granulysin-like"/>
</dbReference>
<protein>
    <submittedName>
        <fullName evidence="3">(Atlantic silverside) hypothetical protein</fullName>
    </submittedName>
</protein>
<dbReference type="SMART" id="SM00741">
    <property type="entry name" value="SapB"/>
    <property type="match status" value="1"/>
</dbReference>
<dbReference type="AlphaFoldDB" id="A0A8S4AEC6"/>
<feature type="domain" description="Saposin B-type" evidence="2">
    <location>
        <begin position="8"/>
        <end position="88"/>
    </location>
</feature>
<dbReference type="GO" id="GO:0006629">
    <property type="term" value="P:lipid metabolic process"/>
    <property type="evidence" value="ECO:0007669"/>
    <property type="project" value="InterPro"/>
</dbReference>
<dbReference type="OrthoDB" id="69496at2759"/>
<dbReference type="SUPFAM" id="SSF47862">
    <property type="entry name" value="Saposin"/>
    <property type="match status" value="1"/>
</dbReference>
<dbReference type="GO" id="GO:0042742">
    <property type="term" value="P:defense response to bacterium"/>
    <property type="evidence" value="ECO:0007669"/>
    <property type="project" value="InterPro"/>
</dbReference>
<evidence type="ECO:0000313" key="3">
    <source>
        <dbReference type="EMBL" id="CAG5866507.1"/>
    </source>
</evidence>
<sequence length="108" mass="12258">MSHFHEQIPGLCWACKWTLKKVKKLAGPDATSEDIRAVLLKACDQIGKLKSMCRGFVKKNLDELVEELSTTDDVRTICVNLRACKPKGLMDLLFYQNDEDPSIKISKF</sequence>
<reference evidence="3" key="1">
    <citation type="submission" date="2021-05" db="EMBL/GenBank/DDBJ databases">
        <authorList>
            <person name="Tigano A."/>
        </authorList>
    </citation>
    <scope>NUCLEOTIDE SEQUENCE</scope>
</reference>
<dbReference type="Pfam" id="PF05184">
    <property type="entry name" value="SapB_1"/>
    <property type="match status" value="1"/>
</dbReference>
<keyword evidence="4" id="KW-1185">Reference proteome</keyword>
<dbReference type="PROSITE" id="PS50015">
    <property type="entry name" value="SAP_B"/>
    <property type="match status" value="1"/>
</dbReference>
<accession>A0A8S4AEC6</accession>
<evidence type="ECO:0000259" key="2">
    <source>
        <dbReference type="PROSITE" id="PS50015"/>
    </source>
</evidence>
<evidence type="ECO:0000313" key="4">
    <source>
        <dbReference type="Proteomes" id="UP000677803"/>
    </source>
</evidence>
<dbReference type="InterPro" id="IPR011001">
    <property type="entry name" value="Saposin-like"/>
</dbReference>
<dbReference type="PANTHER" id="PTHR15541">
    <property type="entry name" value="GRANULYSIN RELATED"/>
    <property type="match status" value="1"/>
</dbReference>
<comment type="caution">
    <text evidence="3">The sequence shown here is derived from an EMBL/GenBank/DDBJ whole genome shotgun (WGS) entry which is preliminary data.</text>
</comment>
<dbReference type="PANTHER" id="PTHR15541:SF2">
    <property type="entry name" value="GRANULYSIN"/>
    <property type="match status" value="1"/>
</dbReference>
<gene>
    <name evidence="3" type="ORF">MMEN_LOCUS3233</name>
</gene>
<organism evidence="3 4">
    <name type="scientific">Menidia menidia</name>
    <name type="common">Atlantic silverside</name>
    <dbReference type="NCBI Taxonomy" id="238744"/>
    <lineage>
        <taxon>Eukaryota</taxon>
        <taxon>Metazoa</taxon>
        <taxon>Chordata</taxon>
        <taxon>Craniata</taxon>
        <taxon>Vertebrata</taxon>
        <taxon>Euteleostomi</taxon>
        <taxon>Actinopterygii</taxon>
        <taxon>Neopterygii</taxon>
        <taxon>Teleostei</taxon>
        <taxon>Neoteleostei</taxon>
        <taxon>Acanthomorphata</taxon>
        <taxon>Ovalentaria</taxon>
        <taxon>Atherinomorphae</taxon>
        <taxon>Atheriniformes</taxon>
        <taxon>Atherinopsidae</taxon>
        <taxon>Menidiinae</taxon>
        <taxon>Menidia</taxon>
    </lineage>
</organism>
<dbReference type="Gene3D" id="1.10.225.10">
    <property type="entry name" value="Saposin-like"/>
    <property type="match status" value="1"/>
</dbReference>
<dbReference type="EMBL" id="CAJRST010002224">
    <property type="protein sequence ID" value="CAG5866507.1"/>
    <property type="molecule type" value="Genomic_DNA"/>
</dbReference>